<dbReference type="InterPro" id="IPR010827">
    <property type="entry name" value="BamA/TamA_POTRA"/>
</dbReference>
<dbReference type="GO" id="GO:0019867">
    <property type="term" value="C:outer membrane"/>
    <property type="evidence" value="ECO:0007669"/>
    <property type="project" value="InterPro"/>
</dbReference>
<reference evidence="4 5" key="1">
    <citation type="submission" date="2016-05" db="EMBL/GenBank/DDBJ databases">
        <title>Draft Genome Sequence of Algibacter sp. Strain SK-16 Isolated from the Surface Water of Aburatsubo Inlet.</title>
        <authorList>
            <person name="Wong S.-K."/>
            <person name="Yoshizawa S."/>
            <person name="Nakajima Y."/>
            <person name="Ogura Y."/>
            <person name="Tetsuya H."/>
            <person name="Hamasaki K."/>
        </authorList>
    </citation>
    <scope>NUCLEOTIDE SEQUENCE [LARGE SCALE GENOMIC DNA]</scope>
    <source>
        <strain evidence="4 5">SK-16</strain>
    </source>
</reference>
<name>A0A1E5SJZ5_9FLAO</name>
<organism evidence="4 5">
    <name type="scientific">Flavivirga aquatica</name>
    <dbReference type="NCBI Taxonomy" id="1849968"/>
    <lineage>
        <taxon>Bacteria</taxon>
        <taxon>Pseudomonadati</taxon>
        <taxon>Bacteroidota</taxon>
        <taxon>Flavobacteriia</taxon>
        <taxon>Flavobacteriales</taxon>
        <taxon>Flavobacteriaceae</taxon>
        <taxon>Flavivirga</taxon>
    </lineage>
</organism>
<keyword evidence="2" id="KW-0812">Transmembrane</keyword>
<keyword evidence="1" id="KW-1134">Transmembrane beta strand</keyword>
<dbReference type="PANTHER" id="PTHR12815">
    <property type="entry name" value="SORTING AND ASSEMBLY MACHINERY SAMM50 PROTEIN FAMILY MEMBER"/>
    <property type="match status" value="1"/>
</dbReference>
<evidence type="ECO:0000259" key="3">
    <source>
        <dbReference type="Pfam" id="PF07244"/>
    </source>
</evidence>
<evidence type="ECO:0000256" key="1">
    <source>
        <dbReference type="ARBA" id="ARBA00022452"/>
    </source>
</evidence>
<comment type="caution">
    <text evidence="4">The sequence shown here is derived from an EMBL/GenBank/DDBJ whole genome shotgun (WGS) entry which is preliminary data.</text>
</comment>
<dbReference type="Pfam" id="PF07244">
    <property type="entry name" value="POTRA"/>
    <property type="match status" value="1"/>
</dbReference>
<dbReference type="PANTHER" id="PTHR12815:SF18">
    <property type="entry name" value="SORTING AND ASSEMBLY MACHINERY COMPONENT 50 HOMOLOG"/>
    <property type="match status" value="1"/>
</dbReference>
<keyword evidence="1" id="KW-0472">Membrane</keyword>
<evidence type="ECO:0000256" key="2">
    <source>
        <dbReference type="ARBA" id="ARBA00022692"/>
    </source>
</evidence>
<dbReference type="Gene3D" id="3.10.20.310">
    <property type="entry name" value="membrane protein fhac"/>
    <property type="match status" value="1"/>
</dbReference>
<dbReference type="AlphaFoldDB" id="A0A1E5SJZ5"/>
<dbReference type="STRING" id="1849968.A8C32_08955"/>
<dbReference type="Proteomes" id="UP000095713">
    <property type="component" value="Unassembled WGS sequence"/>
</dbReference>
<feature type="domain" description="POTRA" evidence="3">
    <location>
        <begin position="162"/>
        <end position="225"/>
    </location>
</feature>
<keyword evidence="5" id="KW-1185">Reference proteome</keyword>
<dbReference type="EMBL" id="MDJD01000054">
    <property type="protein sequence ID" value="OEJ99438.1"/>
    <property type="molecule type" value="Genomic_DNA"/>
</dbReference>
<sequence>MCQNLNLRIDGQTKQETLIIDSLNYSKKHKDYKSIELEIDFVQKRLFKMGYIENKLEETKKANDSTFITSLNLKRKFNTIYIYYDKTTLNINTLKSVSKKVFDNYFELKFSEIEKTLNYINSKTSENGYPFSKLYLSNISIQDESNLKANLIIEVPKQKRSINNIIIKGYEKFPKSYLKHYLKIKPSQVFDLNTIKSKTEQLNNLTFTNEIKSPEVLFSKDSTTLYLYLEKTKSNSFDGFLGFGTNEKTSKLEFDGYLSLNLTNNLNYGESFSLLYKSDENDQKTFQADITSPYLFNSPVGADFLLRIFKKDSSFTTINQSAKLHYQINSRHKIYGGIISTESNNLLTENITSTITDYKTQYYTFAYQFLNPQSYNLLFPIKSKVYLEANFGKRKTSINSEKQSQLTIDVFKIFNLNQKNSFYFRLNGSNLISDTYFENELLRFGGINSIRGFEENSLFSTLNGVINSEYRLQLNNSIYIHSITDIAYFENKTNNIKEKLFGYGFGFGILTKAGLFKFNYANGKTENTKFKLSNSKIHLSLIATF</sequence>
<accession>A0A1E5SJZ5</accession>
<dbReference type="Gene3D" id="2.40.160.50">
    <property type="entry name" value="membrane protein fhac: a member of the omp85/tpsb transporter family"/>
    <property type="match status" value="1"/>
</dbReference>
<protein>
    <recommendedName>
        <fullName evidence="3">POTRA domain-containing protein</fullName>
    </recommendedName>
</protein>
<evidence type="ECO:0000313" key="5">
    <source>
        <dbReference type="Proteomes" id="UP000095713"/>
    </source>
</evidence>
<gene>
    <name evidence="4" type="ORF">A8C32_08955</name>
</gene>
<dbReference type="InterPro" id="IPR039910">
    <property type="entry name" value="D15-like"/>
</dbReference>
<proteinExistence type="predicted"/>
<evidence type="ECO:0000313" key="4">
    <source>
        <dbReference type="EMBL" id="OEJ99438.1"/>
    </source>
</evidence>